<feature type="transmembrane region" description="Helical" evidence="1">
    <location>
        <begin position="298"/>
        <end position="318"/>
    </location>
</feature>
<dbReference type="InterPro" id="IPR049458">
    <property type="entry name" value="EpsG-like"/>
</dbReference>
<feature type="transmembrane region" description="Helical" evidence="1">
    <location>
        <begin position="351"/>
        <end position="371"/>
    </location>
</feature>
<dbReference type="AlphaFoldDB" id="A0A0R2BN32"/>
<comment type="caution">
    <text evidence="2">The sequence shown here is derived from an EMBL/GenBank/DDBJ whole genome shotgun (WGS) entry which is preliminary data.</text>
</comment>
<gene>
    <name evidence="2" type="ORF">FC48_GL001421</name>
</gene>
<dbReference type="Pfam" id="PF14897">
    <property type="entry name" value="EpsG"/>
    <property type="match status" value="1"/>
</dbReference>
<evidence type="ECO:0000256" key="1">
    <source>
        <dbReference type="SAM" id="Phobius"/>
    </source>
</evidence>
<dbReference type="PATRIC" id="fig|1423772.3.peg.1512"/>
<name>A0A0R2BN32_9LACO</name>
<dbReference type="Proteomes" id="UP000051612">
    <property type="component" value="Unassembled WGS sequence"/>
</dbReference>
<sequence length="385" mass="44776">MFICSLFFIYIGEQLDVEKNLKKTAVLVGNAVFYVPSIIKMTTIGGIYLLAILLPSFLAGYRDYTIGTDVLVYGNIWFHNAILSNNFWNYLEWANNSSIGVLYATFNYVVSRFTSNVHIFYFWYSFVETALVLMTLRKNRIDIVLGMSTYYFLFFNLTLNILRQSLAMIVIVWGFNYVTEKKLWKYLLIILIASGFHSTAMIAIIIYPLYWIANNREKLLNVFVLSVCILFIVFSEKLTVLALNIGMLNERYSDYLMNSNIRGGFFAHLLFCLPILILYLTAKNNIGGSRDSQRYNGFRLIVAFTTVLSGFNLKYVYLGRVTQYFDFLFLLAVPYIGNRYYVKIGRYRDTLVTKLLIYIYLITYWIIIYGVQNSGETVPYILNFN</sequence>
<organism evidence="2 3">
    <name type="scientific">Ligilactobacillus murinus DSM 20452 = NBRC 14221</name>
    <dbReference type="NCBI Taxonomy" id="1423772"/>
    <lineage>
        <taxon>Bacteria</taxon>
        <taxon>Bacillati</taxon>
        <taxon>Bacillota</taxon>
        <taxon>Bacilli</taxon>
        <taxon>Lactobacillales</taxon>
        <taxon>Lactobacillaceae</taxon>
        <taxon>Ligilactobacillus</taxon>
    </lineage>
</organism>
<evidence type="ECO:0000313" key="2">
    <source>
        <dbReference type="EMBL" id="KRM76723.1"/>
    </source>
</evidence>
<feature type="transmembrane region" description="Helical" evidence="1">
    <location>
        <begin position="265"/>
        <end position="286"/>
    </location>
</feature>
<feature type="transmembrane region" description="Helical" evidence="1">
    <location>
        <begin position="38"/>
        <end position="58"/>
    </location>
</feature>
<evidence type="ECO:0008006" key="4">
    <source>
        <dbReference type="Google" id="ProtNLM"/>
    </source>
</evidence>
<dbReference type="EMBL" id="AYYN01000031">
    <property type="protein sequence ID" value="KRM76723.1"/>
    <property type="molecule type" value="Genomic_DNA"/>
</dbReference>
<keyword evidence="1" id="KW-0472">Membrane</keyword>
<protein>
    <recommendedName>
        <fullName evidence="4">EpsG family protein</fullName>
    </recommendedName>
</protein>
<keyword evidence="1" id="KW-0812">Transmembrane</keyword>
<accession>A0A0R2BN32</accession>
<evidence type="ECO:0000313" key="3">
    <source>
        <dbReference type="Proteomes" id="UP000051612"/>
    </source>
</evidence>
<feature type="transmembrane region" description="Helical" evidence="1">
    <location>
        <begin position="186"/>
        <end position="210"/>
    </location>
</feature>
<reference evidence="2 3" key="1">
    <citation type="journal article" date="2015" name="Genome Announc.">
        <title>Expanding the biotechnology potential of lactobacilli through comparative genomics of 213 strains and associated genera.</title>
        <authorList>
            <person name="Sun Z."/>
            <person name="Harris H.M."/>
            <person name="McCann A."/>
            <person name="Guo C."/>
            <person name="Argimon S."/>
            <person name="Zhang W."/>
            <person name="Yang X."/>
            <person name="Jeffery I.B."/>
            <person name="Cooney J.C."/>
            <person name="Kagawa T.F."/>
            <person name="Liu W."/>
            <person name="Song Y."/>
            <person name="Salvetti E."/>
            <person name="Wrobel A."/>
            <person name="Rasinkangas P."/>
            <person name="Parkhill J."/>
            <person name="Rea M.C."/>
            <person name="O'Sullivan O."/>
            <person name="Ritari J."/>
            <person name="Douillard F.P."/>
            <person name="Paul Ross R."/>
            <person name="Yang R."/>
            <person name="Briner A.E."/>
            <person name="Felis G.E."/>
            <person name="de Vos W.M."/>
            <person name="Barrangou R."/>
            <person name="Klaenhammer T.R."/>
            <person name="Caufield P.W."/>
            <person name="Cui Y."/>
            <person name="Zhang H."/>
            <person name="O'Toole P.W."/>
        </authorList>
    </citation>
    <scope>NUCLEOTIDE SEQUENCE [LARGE SCALE GENOMIC DNA]</scope>
    <source>
        <strain evidence="2 3">DSM 20452</strain>
    </source>
</reference>
<keyword evidence="1" id="KW-1133">Transmembrane helix</keyword>
<feature type="transmembrane region" description="Helical" evidence="1">
    <location>
        <begin position="148"/>
        <end position="174"/>
    </location>
</feature>
<feature type="transmembrane region" description="Helical" evidence="1">
    <location>
        <begin position="222"/>
        <end position="245"/>
    </location>
</feature>
<feature type="transmembrane region" description="Helical" evidence="1">
    <location>
        <begin position="118"/>
        <end position="136"/>
    </location>
</feature>
<feature type="transmembrane region" description="Helical" evidence="1">
    <location>
        <begin position="324"/>
        <end position="342"/>
    </location>
</feature>
<proteinExistence type="predicted"/>